<dbReference type="AlphaFoldDB" id="A0AAV7QI90"/>
<proteinExistence type="predicted"/>
<organism evidence="1 2">
    <name type="scientific">Pleurodeles waltl</name>
    <name type="common">Iberian ribbed newt</name>
    <dbReference type="NCBI Taxonomy" id="8319"/>
    <lineage>
        <taxon>Eukaryota</taxon>
        <taxon>Metazoa</taxon>
        <taxon>Chordata</taxon>
        <taxon>Craniata</taxon>
        <taxon>Vertebrata</taxon>
        <taxon>Euteleostomi</taxon>
        <taxon>Amphibia</taxon>
        <taxon>Batrachia</taxon>
        <taxon>Caudata</taxon>
        <taxon>Salamandroidea</taxon>
        <taxon>Salamandridae</taxon>
        <taxon>Pleurodelinae</taxon>
        <taxon>Pleurodeles</taxon>
    </lineage>
</organism>
<sequence length="95" mass="10891">MVRLASGGMFILKDAIVSDQVEKMLETAVKRYFVIRIKAYATYTIRSLIHDVQAVAEELQQDNDSTSRLAILELLSYITFDSVYCYCNIESSYFC</sequence>
<gene>
    <name evidence="1" type="ORF">NDU88_005231</name>
</gene>
<dbReference type="EMBL" id="JANPWB010000010">
    <property type="protein sequence ID" value="KAJ1138850.1"/>
    <property type="molecule type" value="Genomic_DNA"/>
</dbReference>
<dbReference type="Proteomes" id="UP001066276">
    <property type="component" value="Chromosome 6"/>
</dbReference>
<evidence type="ECO:0000313" key="2">
    <source>
        <dbReference type="Proteomes" id="UP001066276"/>
    </source>
</evidence>
<protein>
    <submittedName>
        <fullName evidence="1">Uncharacterized protein</fullName>
    </submittedName>
</protein>
<reference evidence="1" key="1">
    <citation type="journal article" date="2022" name="bioRxiv">
        <title>Sequencing and chromosome-scale assembly of the giantPleurodeles waltlgenome.</title>
        <authorList>
            <person name="Brown T."/>
            <person name="Elewa A."/>
            <person name="Iarovenko S."/>
            <person name="Subramanian E."/>
            <person name="Araus A.J."/>
            <person name="Petzold A."/>
            <person name="Susuki M."/>
            <person name="Suzuki K.-i.T."/>
            <person name="Hayashi T."/>
            <person name="Toyoda A."/>
            <person name="Oliveira C."/>
            <person name="Osipova E."/>
            <person name="Leigh N.D."/>
            <person name="Simon A."/>
            <person name="Yun M.H."/>
        </authorList>
    </citation>
    <scope>NUCLEOTIDE SEQUENCE</scope>
    <source>
        <strain evidence="1">20211129_DDA</strain>
        <tissue evidence="1">Liver</tissue>
    </source>
</reference>
<keyword evidence="2" id="KW-1185">Reference proteome</keyword>
<accession>A0AAV7QI90</accession>
<evidence type="ECO:0000313" key="1">
    <source>
        <dbReference type="EMBL" id="KAJ1138850.1"/>
    </source>
</evidence>
<name>A0AAV7QI90_PLEWA</name>
<comment type="caution">
    <text evidence="1">The sequence shown here is derived from an EMBL/GenBank/DDBJ whole genome shotgun (WGS) entry which is preliminary data.</text>
</comment>